<gene>
    <name evidence="1" type="ORF">RVIR1_02320</name>
</gene>
<dbReference type="GO" id="GO:0006355">
    <property type="term" value="P:regulation of DNA-templated transcription"/>
    <property type="evidence" value="ECO:0007669"/>
    <property type="project" value="InterPro"/>
</dbReference>
<organism evidence="1 2">
    <name type="scientific">Candidatus Rickettsiella viridis</name>
    <dbReference type="NCBI Taxonomy" id="676208"/>
    <lineage>
        <taxon>Bacteria</taxon>
        <taxon>Pseudomonadati</taxon>
        <taxon>Pseudomonadota</taxon>
        <taxon>Gammaproteobacteria</taxon>
        <taxon>Legionellales</taxon>
        <taxon>Coxiellaceae</taxon>
        <taxon>Rickettsiella</taxon>
    </lineage>
</organism>
<dbReference type="AlphaFoldDB" id="A0A2Z5UUP9"/>
<accession>A0A2Z5UUP9</accession>
<protein>
    <submittedName>
        <fullName evidence="1">Uncharacterized protein</fullName>
    </submittedName>
</protein>
<evidence type="ECO:0000313" key="1">
    <source>
        <dbReference type="EMBL" id="BBB14765.1"/>
    </source>
</evidence>
<dbReference type="Proteomes" id="UP000282483">
    <property type="component" value="Chromosome"/>
</dbReference>
<name>A0A2Z5UUP9_9COXI</name>
<reference evidence="1 2" key="1">
    <citation type="submission" date="2017-03" db="EMBL/GenBank/DDBJ databases">
        <title>The genome sequence of Candidatus Rickettsiella viridis.</title>
        <authorList>
            <person name="Nikoh N."/>
            <person name="Tsuchida T."/>
            <person name="Yamaguchi K."/>
            <person name="Maeda T."/>
            <person name="Shigenobu S."/>
            <person name="Fukatsu T."/>
        </authorList>
    </citation>
    <scope>NUCLEOTIDE SEQUENCE [LARGE SCALE GENOMIC DNA]</scope>
    <source>
        <strain evidence="1 2">Ap-RA04</strain>
    </source>
</reference>
<dbReference type="InterPro" id="IPR010985">
    <property type="entry name" value="Ribbon_hlx_hlx"/>
</dbReference>
<sequence length="75" mass="8869">MIKYYIIAILSQLLVENLIMTPRKPTRTLEDQKKIVHMNFETTKELRNAFKSKVAISGKSVRQVLEELMKEYIKK</sequence>
<dbReference type="EMBL" id="AP018005">
    <property type="protein sequence ID" value="BBB14765.1"/>
    <property type="molecule type" value="Genomic_DNA"/>
</dbReference>
<dbReference type="KEGG" id="rvi:RVIR1_02320"/>
<dbReference type="InterPro" id="IPR013321">
    <property type="entry name" value="Arc_rbn_hlx_hlx"/>
</dbReference>
<proteinExistence type="predicted"/>
<keyword evidence="2" id="KW-1185">Reference proteome</keyword>
<evidence type="ECO:0000313" key="2">
    <source>
        <dbReference type="Proteomes" id="UP000282483"/>
    </source>
</evidence>
<dbReference type="Gene3D" id="1.10.1220.10">
    <property type="entry name" value="Met repressor-like"/>
    <property type="match status" value="1"/>
</dbReference>
<dbReference type="SUPFAM" id="SSF47598">
    <property type="entry name" value="Ribbon-helix-helix"/>
    <property type="match status" value="1"/>
</dbReference>